<dbReference type="GO" id="GO:0099402">
    <property type="term" value="P:plant organ development"/>
    <property type="evidence" value="ECO:0007669"/>
    <property type="project" value="UniProtKB-ARBA"/>
</dbReference>
<comment type="domain">
    <text evidence="5">The QLQ domain and WRC domain may be involved in protein-protein interaction and DNA-binding, respectively.</text>
</comment>
<reference evidence="10" key="1">
    <citation type="journal article" date="2024" name="IScience">
        <title>Strigolactones Initiate the Formation of Haustorium-like Structures in Castilleja.</title>
        <authorList>
            <person name="Buerger M."/>
            <person name="Peterson D."/>
            <person name="Chory J."/>
        </authorList>
    </citation>
    <scope>NUCLEOTIDE SEQUENCE [LARGE SCALE GENOMIC DNA]</scope>
</reference>
<comment type="subcellular location">
    <subcellularLocation>
        <location evidence="1 4 5">Nucleus</location>
    </subcellularLocation>
</comment>
<dbReference type="SMART" id="SM00951">
    <property type="entry name" value="QLQ"/>
    <property type="match status" value="1"/>
</dbReference>
<dbReference type="AlphaFoldDB" id="A0ABD3C1P4"/>
<dbReference type="PROSITE" id="PS51666">
    <property type="entry name" value="QLQ"/>
    <property type="match status" value="1"/>
</dbReference>
<evidence type="ECO:0000256" key="5">
    <source>
        <dbReference type="RuleBase" id="RU367127"/>
    </source>
</evidence>
<gene>
    <name evidence="9" type="ORF">CASFOL_032204</name>
</gene>
<dbReference type="Pfam" id="PF08879">
    <property type="entry name" value="WRC"/>
    <property type="match status" value="1"/>
</dbReference>
<dbReference type="InterPro" id="IPR014978">
    <property type="entry name" value="Gln-Leu-Gln_QLQ"/>
</dbReference>
<evidence type="ECO:0000313" key="10">
    <source>
        <dbReference type="Proteomes" id="UP001632038"/>
    </source>
</evidence>
<dbReference type="PANTHER" id="PTHR31602:SF63">
    <property type="entry name" value="GROWTH-REGULATING FACTOR 3"/>
    <property type="match status" value="1"/>
</dbReference>
<evidence type="ECO:0000256" key="2">
    <source>
        <dbReference type="ARBA" id="ARBA00008122"/>
    </source>
</evidence>
<accession>A0ABD3C1P4</accession>
<feature type="compositionally biased region" description="Low complexity" evidence="6">
    <location>
        <begin position="335"/>
        <end position="345"/>
    </location>
</feature>
<name>A0ABD3C1P4_9LAMI</name>
<evidence type="ECO:0000313" key="9">
    <source>
        <dbReference type="EMBL" id="KAL3623388.1"/>
    </source>
</evidence>
<keyword evidence="5" id="KW-0804">Transcription</keyword>
<dbReference type="GO" id="GO:0005634">
    <property type="term" value="C:nucleus"/>
    <property type="evidence" value="ECO:0007669"/>
    <property type="project" value="UniProtKB-SubCell"/>
</dbReference>
<feature type="region of interest" description="Disordered" evidence="6">
    <location>
        <begin position="1"/>
        <end position="22"/>
    </location>
</feature>
<evidence type="ECO:0000256" key="3">
    <source>
        <dbReference type="ARBA" id="ARBA00023242"/>
    </source>
</evidence>
<comment type="caution">
    <text evidence="9">The sequence shown here is derived from an EMBL/GenBank/DDBJ whole genome shotgun (WGS) entry which is preliminary data.</text>
</comment>
<feature type="region of interest" description="Disordered" evidence="6">
    <location>
        <begin position="335"/>
        <end position="363"/>
    </location>
</feature>
<feature type="compositionally biased region" description="Polar residues" evidence="6">
    <location>
        <begin position="351"/>
        <end position="363"/>
    </location>
</feature>
<comment type="function">
    <text evidence="5">Transcription activator.</text>
</comment>
<proteinExistence type="inferred from homology"/>
<keyword evidence="5" id="KW-0805">Transcription regulation</keyword>
<evidence type="ECO:0000256" key="1">
    <source>
        <dbReference type="ARBA" id="ARBA00004123"/>
    </source>
</evidence>
<dbReference type="InterPro" id="IPR031137">
    <property type="entry name" value="GRF"/>
</dbReference>
<organism evidence="9 10">
    <name type="scientific">Castilleja foliolosa</name>
    <dbReference type="NCBI Taxonomy" id="1961234"/>
    <lineage>
        <taxon>Eukaryota</taxon>
        <taxon>Viridiplantae</taxon>
        <taxon>Streptophyta</taxon>
        <taxon>Embryophyta</taxon>
        <taxon>Tracheophyta</taxon>
        <taxon>Spermatophyta</taxon>
        <taxon>Magnoliopsida</taxon>
        <taxon>eudicotyledons</taxon>
        <taxon>Gunneridae</taxon>
        <taxon>Pentapetalae</taxon>
        <taxon>asterids</taxon>
        <taxon>lamiids</taxon>
        <taxon>Lamiales</taxon>
        <taxon>Orobanchaceae</taxon>
        <taxon>Pedicularideae</taxon>
        <taxon>Castillejinae</taxon>
        <taxon>Castilleja</taxon>
    </lineage>
</organism>
<dbReference type="Proteomes" id="UP001632038">
    <property type="component" value="Unassembled WGS sequence"/>
</dbReference>
<evidence type="ECO:0000259" key="8">
    <source>
        <dbReference type="PROSITE" id="PS51667"/>
    </source>
</evidence>
<feature type="domain" description="QLQ" evidence="7">
    <location>
        <begin position="67"/>
        <end position="102"/>
    </location>
</feature>
<dbReference type="InterPro" id="IPR014977">
    <property type="entry name" value="WRC_dom"/>
</dbReference>
<dbReference type="GO" id="GO:0005524">
    <property type="term" value="F:ATP binding"/>
    <property type="evidence" value="ECO:0007669"/>
    <property type="project" value="UniProtKB-UniRule"/>
</dbReference>
<dbReference type="EMBL" id="JAVIJP010000054">
    <property type="protein sequence ID" value="KAL3623388.1"/>
    <property type="molecule type" value="Genomic_DNA"/>
</dbReference>
<keyword evidence="10" id="KW-1185">Reference proteome</keyword>
<protein>
    <recommendedName>
        <fullName evidence="5">Growth-regulating factor</fullName>
    </recommendedName>
</protein>
<evidence type="ECO:0000256" key="4">
    <source>
        <dbReference type="PROSITE-ProRule" id="PRU01002"/>
    </source>
</evidence>
<keyword evidence="5" id="KW-0010">Activator</keyword>
<comment type="similarity">
    <text evidence="2 5">Belongs to the GRF family.</text>
</comment>
<dbReference type="Pfam" id="PF08880">
    <property type="entry name" value="QLQ"/>
    <property type="match status" value="1"/>
</dbReference>
<dbReference type="GO" id="GO:0006351">
    <property type="term" value="P:DNA-templated transcription"/>
    <property type="evidence" value="ECO:0007669"/>
    <property type="project" value="UniProtKB-UniRule"/>
</dbReference>
<evidence type="ECO:0000259" key="7">
    <source>
        <dbReference type="PROSITE" id="PS51666"/>
    </source>
</evidence>
<feature type="short sequence motif" description="Bipartite nuclear localization signal" evidence="4">
    <location>
        <begin position="134"/>
        <end position="144"/>
    </location>
</feature>
<dbReference type="PROSITE" id="PS51667">
    <property type="entry name" value="WRC"/>
    <property type="match status" value="1"/>
</dbReference>
<evidence type="ECO:0000256" key="6">
    <source>
        <dbReference type="SAM" id="MobiDB-lite"/>
    </source>
</evidence>
<keyword evidence="3 4" id="KW-0539">Nucleus</keyword>
<feature type="domain" description="WRC" evidence="8">
    <location>
        <begin position="129"/>
        <end position="173"/>
    </location>
</feature>
<sequence length="363" mass="39789">MDFNLKQWRDESEQQQQEEDQNPKLFSSALPLFFSEPNSNLSATNYSSEYHHPNTSSATKFPRMVSYFSTSQWQELELQALIFRHMIAGAVIPTELLHLVKKSLINSPSSPYYQPSLLQSGYWGRAATDPEPGRCRRTDGKKWRCSRDVVAGQKYCERHVHRGRNRSRKPVENTTSAAGAPYVGGGSALKTNCSVAGRGVGAGGGGTSCFTITHSTDLLHMNQRSCDSIIGTNDERSSGQTLWHFFDDWSKSQHETDNAATNLSISMPGNSSSDFSLKLGTGIGDEPITQVVSGERDDNSSNNNNNKAQLNWGGMGWESNPIAPMGGPLAEVLRSSMSNSSSPKSVLHRLQQGNVSDASYVTS</sequence>
<dbReference type="PANTHER" id="PTHR31602">
    <property type="entry name" value="GROWTH-REGULATING FACTOR 5"/>
    <property type="match status" value="1"/>
</dbReference>
<feature type="short sequence motif" description="Bipartite nuclear localization signal" evidence="4">
    <location>
        <begin position="162"/>
        <end position="169"/>
    </location>
</feature>